<feature type="signal peptide" evidence="3">
    <location>
        <begin position="1"/>
        <end position="21"/>
    </location>
</feature>
<name>A0A066VZJ6_TILAU</name>
<dbReference type="GO" id="GO:0051793">
    <property type="term" value="P:medium-chain fatty acid catabolic process"/>
    <property type="evidence" value="ECO:0007669"/>
    <property type="project" value="TreeGrafter"/>
</dbReference>
<feature type="compositionally biased region" description="Acidic residues" evidence="2">
    <location>
        <begin position="36"/>
        <end position="46"/>
    </location>
</feature>
<dbReference type="GeneID" id="25267044"/>
<dbReference type="OrthoDB" id="5954035at2759"/>
<feature type="region of interest" description="Disordered" evidence="2">
    <location>
        <begin position="32"/>
        <end position="83"/>
    </location>
</feature>
<gene>
    <name evidence="5" type="ORF">K437DRAFT_290979</name>
</gene>
<sequence>MLRFLAHMLLIPLRLSPPSWTGVTLHFSPALPEAETPIENEAEGGESTDIRSKPNGNGYRPADANGSVKANGSSHTYEDGRVHGDGDVPSLRYLLHEHCPSLHSTSHFRPTPWLASGHLQTIYSARANTVLQEKVRYKRRVLLVPDGGTLSLDISPPELAQDDPTGNTETLVILHGLTGGSGETYVRNIIKPLTKPKREGGPGYRAIVVNFRACAHTPVTSPQLYSASKTSDLRCALLFITSAFPNAPLAGIGFSLGANVLSKYLGEEGDATPLRAGMVLGTPFDLSRGSMVLEKPGINRAVYSRTMAGNLARMVGRHVDVITLDKDAEKLISALYHPPPAEVCLRERNVLPNTLKYFDDTGTRFLGGHRKPYGEFPFDTADDYYHGGSALPTMTNVQRPLLAFNAIDDPIVPYELTQSVRTIMGMRGVDPPTEGVSIRLVGAGNPNIVLATTMLGGHLGWWAGWRPRRWISGPICEYLRMVLEAHEFDHLGGKRKHAYSQPGRVVTKDVNVDLLPIDAIQKWDDPLAAATAASVKVNEKPQPYGRMTPENNASANADVDVDAGDAREVEQQVGAGQQDGLTAQGAGNDRLAWLTTKVLPHAPLVHPFMHAYYHRDADGKQRQEDMLRRGRRLQLRMTLDATRLEVGFAELRKELRVAGAGDVFIGGLDIPGGVRDATVAERHQGLIQGL</sequence>
<dbReference type="OMA" id="SYVRNCF"/>
<comment type="caution">
    <text evidence="5">The sequence shown here is derived from an EMBL/GenBank/DDBJ whole genome shotgun (WGS) entry which is preliminary data.</text>
</comment>
<evidence type="ECO:0000256" key="2">
    <source>
        <dbReference type="SAM" id="MobiDB-lite"/>
    </source>
</evidence>
<evidence type="ECO:0000313" key="6">
    <source>
        <dbReference type="Proteomes" id="UP000027361"/>
    </source>
</evidence>
<dbReference type="AlphaFoldDB" id="A0A066VZJ6"/>
<dbReference type="GO" id="GO:0047372">
    <property type="term" value="F:monoacylglycerol lipase activity"/>
    <property type="evidence" value="ECO:0007669"/>
    <property type="project" value="TreeGrafter"/>
</dbReference>
<evidence type="ECO:0000256" key="1">
    <source>
        <dbReference type="ARBA" id="ARBA00010884"/>
    </source>
</evidence>
<dbReference type="GO" id="GO:0008126">
    <property type="term" value="F:acetylesterase activity"/>
    <property type="evidence" value="ECO:0007669"/>
    <property type="project" value="TreeGrafter"/>
</dbReference>
<dbReference type="Pfam" id="PF00561">
    <property type="entry name" value="Abhydrolase_1"/>
    <property type="match status" value="1"/>
</dbReference>
<dbReference type="RefSeq" id="XP_013242690.1">
    <property type="nucleotide sequence ID" value="XM_013387236.1"/>
</dbReference>
<dbReference type="InterPro" id="IPR000073">
    <property type="entry name" value="AB_hydrolase_1"/>
</dbReference>
<dbReference type="Gene3D" id="3.40.50.1820">
    <property type="entry name" value="alpha/beta hydrolase"/>
    <property type="match status" value="1"/>
</dbReference>
<evidence type="ECO:0000256" key="3">
    <source>
        <dbReference type="SAM" id="SignalP"/>
    </source>
</evidence>
<organism evidence="5 6">
    <name type="scientific">Tilletiaria anomala (strain ATCC 24038 / CBS 436.72 / UBC 951)</name>
    <dbReference type="NCBI Taxonomy" id="1037660"/>
    <lineage>
        <taxon>Eukaryota</taxon>
        <taxon>Fungi</taxon>
        <taxon>Dikarya</taxon>
        <taxon>Basidiomycota</taxon>
        <taxon>Ustilaginomycotina</taxon>
        <taxon>Exobasidiomycetes</taxon>
        <taxon>Georgefischeriales</taxon>
        <taxon>Tilletiariaceae</taxon>
        <taxon>Tilletiaria</taxon>
    </lineage>
</organism>
<protein>
    <recommendedName>
        <fullName evidence="4">AB hydrolase-1 domain-containing protein</fullName>
    </recommendedName>
</protein>
<dbReference type="InterPro" id="IPR029058">
    <property type="entry name" value="AB_hydrolase_fold"/>
</dbReference>
<accession>A0A066VZJ6</accession>
<dbReference type="Proteomes" id="UP000027361">
    <property type="component" value="Unassembled WGS sequence"/>
</dbReference>
<reference evidence="5 6" key="1">
    <citation type="submission" date="2014-05" db="EMBL/GenBank/DDBJ databases">
        <title>Draft genome sequence of a rare smut relative, Tilletiaria anomala UBC 951.</title>
        <authorList>
            <consortium name="DOE Joint Genome Institute"/>
            <person name="Toome M."/>
            <person name="Kuo A."/>
            <person name="Henrissat B."/>
            <person name="Lipzen A."/>
            <person name="Tritt A."/>
            <person name="Yoshinaga Y."/>
            <person name="Zane M."/>
            <person name="Barry K."/>
            <person name="Grigoriev I.V."/>
            <person name="Spatafora J.W."/>
            <person name="Aimea M.C."/>
        </authorList>
    </citation>
    <scope>NUCLEOTIDE SEQUENCE [LARGE SCALE GENOMIC DNA]</scope>
    <source>
        <strain evidence="5 6">UBC 951</strain>
    </source>
</reference>
<proteinExistence type="inferred from homology"/>
<dbReference type="InterPro" id="IPR050960">
    <property type="entry name" value="AB_hydrolase_4_sf"/>
</dbReference>
<comment type="similarity">
    <text evidence="1">Belongs to the AB hydrolase superfamily. AB hydrolase 4 family.</text>
</comment>
<dbReference type="PANTHER" id="PTHR10794">
    <property type="entry name" value="ABHYDROLASE DOMAIN-CONTAINING PROTEIN"/>
    <property type="match status" value="1"/>
</dbReference>
<dbReference type="STRING" id="1037660.A0A066VZJ6"/>
<dbReference type="PANTHER" id="PTHR10794:SF63">
    <property type="entry name" value="ALPHA_BETA HYDROLASE 1, ISOFORM A"/>
    <property type="match status" value="1"/>
</dbReference>
<evidence type="ECO:0000259" key="4">
    <source>
        <dbReference type="Pfam" id="PF00561"/>
    </source>
</evidence>
<keyword evidence="3" id="KW-0732">Signal</keyword>
<dbReference type="InParanoid" id="A0A066VZJ6"/>
<dbReference type="EMBL" id="JMSN01000053">
    <property type="protein sequence ID" value="KDN44239.1"/>
    <property type="molecule type" value="Genomic_DNA"/>
</dbReference>
<evidence type="ECO:0000313" key="5">
    <source>
        <dbReference type="EMBL" id="KDN44239.1"/>
    </source>
</evidence>
<feature type="domain" description="AB hydrolase-1" evidence="4">
    <location>
        <begin position="170"/>
        <end position="414"/>
    </location>
</feature>
<dbReference type="SUPFAM" id="SSF53474">
    <property type="entry name" value="alpha/beta-Hydrolases"/>
    <property type="match status" value="1"/>
</dbReference>
<dbReference type="HOGENOM" id="CLU_395416_0_0_1"/>
<feature type="chain" id="PRO_5001633384" description="AB hydrolase-1 domain-containing protein" evidence="3">
    <location>
        <begin position="22"/>
        <end position="690"/>
    </location>
</feature>
<keyword evidence="6" id="KW-1185">Reference proteome</keyword>
<dbReference type="GO" id="GO:0051792">
    <property type="term" value="P:medium-chain fatty acid biosynthetic process"/>
    <property type="evidence" value="ECO:0007669"/>
    <property type="project" value="TreeGrafter"/>
</dbReference>